<sequence length="180" mass="18981">MSQSSNLSTVARPYAQAAFEVASESSQFDAWSKLLGGLSALVRDPAGAALVRHPAIAPADLAEAILEALKGADEAGSNFIRLLAERRRLVAAAQIAEQYEALRDEAEGRINVEARTAHALDDKAAAALRDSLAKRLGRSVELKVQEDEGLIGGVVLRAGDLVIDGSVKGQLDRLATAMSH</sequence>
<keyword evidence="3 8" id="KW-0375">Hydrogen ion transport</keyword>
<comment type="function">
    <text evidence="8">F(1)F(0) ATP synthase produces ATP from ADP in the presence of a proton or sodium gradient. F-type ATPases consist of two structural domains, F(1) containing the extramembraneous catalytic core and F(0) containing the membrane proton channel, linked together by a central stalk and a peripheral stalk. During catalysis, ATP synthesis in the catalytic domain of F(1) is coupled via a rotary mechanism of the central stalk subunits to proton translocation.</text>
</comment>
<proteinExistence type="inferred from homology"/>
<dbReference type="Pfam" id="PF00213">
    <property type="entry name" value="OSCP"/>
    <property type="match status" value="1"/>
</dbReference>
<keyword evidence="6 8" id="KW-0139">CF(1)</keyword>
<keyword evidence="8" id="KW-1003">Cell membrane</keyword>
<keyword evidence="2 8" id="KW-0813">Transport</keyword>
<evidence type="ECO:0000256" key="5">
    <source>
        <dbReference type="ARBA" id="ARBA00023136"/>
    </source>
</evidence>
<evidence type="ECO:0000256" key="1">
    <source>
        <dbReference type="ARBA" id="ARBA00004370"/>
    </source>
</evidence>
<comment type="caution">
    <text evidence="9">The sequence shown here is derived from an EMBL/GenBank/DDBJ whole genome shotgun (WGS) entry which is preliminary data.</text>
</comment>
<reference evidence="9 10" key="1">
    <citation type="submission" date="2023-08" db="EMBL/GenBank/DDBJ databases">
        <title>Whole-genome sequencing of halo(alkali)philic microorganisms from hypersaline lakes.</title>
        <authorList>
            <person name="Sorokin D.Y."/>
            <person name="Abbas B."/>
            <person name="Merkel A.Y."/>
        </authorList>
    </citation>
    <scope>NUCLEOTIDE SEQUENCE [LARGE SCALE GENOMIC DNA]</scope>
    <source>
        <strain evidence="9 10">AB-CW4</strain>
    </source>
</reference>
<evidence type="ECO:0000256" key="7">
    <source>
        <dbReference type="ARBA" id="ARBA00023310"/>
    </source>
</evidence>
<keyword evidence="7 8" id="KW-0066">ATP synthesis</keyword>
<protein>
    <recommendedName>
        <fullName evidence="8">ATP synthase subunit delta</fullName>
    </recommendedName>
    <alternativeName>
        <fullName evidence="8">ATP synthase F(1) sector subunit delta</fullName>
    </alternativeName>
    <alternativeName>
        <fullName evidence="8">F-type ATPase subunit delta</fullName>
        <shortName evidence="8">F-ATPase subunit delta</shortName>
    </alternativeName>
</protein>
<dbReference type="EMBL" id="JAVDDT010000004">
    <property type="protein sequence ID" value="MDQ2069723.1"/>
    <property type="molecule type" value="Genomic_DNA"/>
</dbReference>
<dbReference type="InterPro" id="IPR026015">
    <property type="entry name" value="ATP_synth_OSCP/delta_N_sf"/>
</dbReference>
<dbReference type="Proteomes" id="UP001239019">
    <property type="component" value="Unassembled WGS sequence"/>
</dbReference>
<keyword evidence="4 8" id="KW-0406">Ion transport</keyword>
<dbReference type="InterPro" id="IPR000711">
    <property type="entry name" value="ATPase_OSCP/dsu"/>
</dbReference>
<dbReference type="RefSeq" id="WP_306728223.1">
    <property type="nucleotide sequence ID" value="NZ_JAVDDT010000004.1"/>
</dbReference>
<dbReference type="SUPFAM" id="SSF47928">
    <property type="entry name" value="N-terminal domain of the delta subunit of the F1F0-ATP synthase"/>
    <property type="match status" value="1"/>
</dbReference>
<evidence type="ECO:0000256" key="4">
    <source>
        <dbReference type="ARBA" id="ARBA00023065"/>
    </source>
</evidence>
<evidence type="ECO:0000313" key="10">
    <source>
        <dbReference type="Proteomes" id="UP001239019"/>
    </source>
</evidence>
<evidence type="ECO:0000256" key="6">
    <source>
        <dbReference type="ARBA" id="ARBA00023196"/>
    </source>
</evidence>
<dbReference type="NCBIfam" id="NF004402">
    <property type="entry name" value="PRK05758.2-2"/>
    <property type="match status" value="1"/>
</dbReference>
<comment type="subcellular location">
    <subcellularLocation>
        <location evidence="8">Cell membrane</location>
        <topology evidence="8">Peripheral membrane protein</topology>
    </subcellularLocation>
    <subcellularLocation>
        <location evidence="1">Membrane</location>
    </subcellularLocation>
</comment>
<dbReference type="HAMAP" id="MF_01416">
    <property type="entry name" value="ATP_synth_delta_bact"/>
    <property type="match status" value="1"/>
</dbReference>
<name>A0ABU0W6R3_9GAMM</name>
<evidence type="ECO:0000313" key="9">
    <source>
        <dbReference type="EMBL" id="MDQ2069723.1"/>
    </source>
</evidence>
<accession>A0ABU0W6R3</accession>
<dbReference type="NCBIfam" id="TIGR01145">
    <property type="entry name" value="ATP_synt_delta"/>
    <property type="match status" value="1"/>
</dbReference>
<comment type="function">
    <text evidence="8">This protein is part of the stalk that links CF(0) to CF(1). It either transmits conformational changes from CF(0) to CF(1) or is implicated in proton conduction.</text>
</comment>
<comment type="similarity">
    <text evidence="8">Belongs to the ATPase delta chain family.</text>
</comment>
<organism evidence="9 10">
    <name type="scientific">Natronospira bacteriovora</name>
    <dbReference type="NCBI Taxonomy" id="3069753"/>
    <lineage>
        <taxon>Bacteria</taxon>
        <taxon>Pseudomonadati</taxon>
        <taxon>Pseudomonadota</taxon>
        <taxon>Gammaproteobacteria</taxon>
        <taxon>Natronospirales</taxon>
        <taxon>Natronospiraceae</taxon>
        <taxon>Natronospira</taxon>
    </lineage>
</organism>
<evidence type="ECO:0000256" key="3">
    <source>
        <dbReference type="ARBA" id="ARBA00022781"/>
    </source>
</evidence>
<dbReference type="PANTHER" id="PTHR11910">
    <property type="entry name" value="ATP SYNTHASE DELTA CHAIN"/>
    <property type="match status" value="1"/>
</dbReference>
<dbReference type="PRINTS" id="PR00125">
    <property type="entry name" value="ATPASEDELTA"/>
</dbReference>
<gene>
    <name evidence="8" type="primary">atpH</name>
    <name evidence="9" type="ORF">RBH19_07550</name>
</gene>
<dbReference type="Gene3D" id="1.10.520.20">
    <property type="entry name" value="N-terminal domain of the delta subunit of the F1F0-ATP synthase"/>
    <property type="match status" value="1"/>
</dbReference>
<evidence type="ECO:0000256" key="2">
    <source>
        <dbReference type="ARBA" id="ARBA00022448"/>
    </source>
</evidence>
<keyword evidence="5 8" id="KW-0472">Membrane</keyword>
<keyword evidence="10" id="KW-1185">Reference proteome</keyword>
<evidence type="ECO:0000256" key="8">
    <source>
        <dbReference type="HAMAP-Rule" id="MF_01416"/>
    </source>
</evidence>